<dbReference type="AlphaFoldDB" id="A0A0G1HPF4"/>
<dbReference type="STRING" id="1618392.UW41_C0018G0008"/>
<dbReference type="EMBL" id="LCIE01000018">
    <property type="protein sequence ID" value="KKT48800.1"/>
    <property type="molecule type" value="Genomic_DNA"/>
</dbReference>
<dbReference type="Proteomes" id="UP000034172">
    <property type="component" value="Unassembled WGS sequence"/>
</dbReference>
<protein>
    <submittedName>
        <fullName evidence="2">Uncharacterized protein</fullName>
    </submittedName>
</protein>
<accession>A0A0G1HPF4</accession>
<evidence type="ECO:0000256" key="1">
    <source>
        <dbReference type="SAM" id="MobiDB-lite"/>
    </source>
</evidence>
<feature type="region of interest" description="Disordered" evidence="1">
    <location>
        <begin position="99"/>
        <end position="120"/>
    </location>
</feature>
<gene>
    <name evidence="2" type="ORF">UW41_C0018G0008</name>
</gene>
<evidence type="ECO:0000313" key="2">
    <source>
        <dbReference type="EMBL" id="KKT48800.1"/>
    </source>
</evidence>
<reference evidence="2 3" key="1">
    <citation type="journal article" date="2015" name="Nature">
        <title>rRNA introns, odd ribosomes, and small enigmatic genomes across a large radiation of phyla.</title>
        <authorList>
            <person name="Brown C.T."/>
            <person name="Hug L.A."/>
            <person name="Thomas B.C."/>
            <person name="Sharon I."/>
            <person name="Castelle C.J."/>
            <person name="Singh A."/>
            <person name="Wilkins M.J."/>
            <person name="Williams K.H."/>
            <person name="Banfield J.F."/>
        </authorList>
    </citation>
    <scope>NUCLEOTIDE SEQUENCE [LARGE SCALE GENOMIC DNA]</scope>
</reference>
<organism evidence="2 3">
    <name type="scientific">Candidatus Collierbacteria bacterium GW2011_GWC2_44_18</name>
    <dbReference type="NCBI Taxonomy" id="1618392"/>
    <lineage>
        <taxon>Bacteria</taxon>
        <taxon>Candidatus Collieribacteriota</taxon>
    </lineage>
</organism>
<evidence type="ECO:0000313" key="3">
    <source>
        <dbReference type="Proteomes" id="UP000034172"/>
    </source>
</evidence>
<comment type="caution">
    <text evidence="2">The sequence shown here is derived from an EMBL/GenBank/DDBJ whole genome shotgun (WGS) entry which is preliminary data.</text>
</comment>
<name>A0A0G1HPF4_9BACT</name>
<sequence>MCCGGIYFPTNLGLGISNLTPGDEIIILKGEGYPAVDKETVAIVWIVAGFSALCNDGTAISCLSNTDITTTGRHFEQFEISEAAKQMEAEAEARRIEQDKLFAEDEPDWSIPPAFGTGPE</sequence>
<proteinExistence type="predicted"/>